<evidence type="ECO:0000313" key="16">
    <source>
        <dbReference type="Proteomes" id="UP000734854"/>
    </source>
</evidence>
<evidence type="ECO:0000256" key="10">
    <source>
        <dbReference type="PIRNR" id="PIRNR037471"/>
    </source>
</evidence>
<feature type="signal peptide" evidence="12">
    <location>
        <begin position="1"/>
        <end position="25"/>
    </location>
</feature>
<dbReference type="PROSITE" id="PS51257">
    <property type="entry name" value="PROKAR_LIPOPROTEIN"/>
    <property type="match status" value="1"/>
</dbReference>
<comment type="subcellular location">
    <subcellularLocation>
        <location evidence="1">Membrane</location>
        <topology evidence="1">Multi-pass membrane protein</topology>
    </subcellularLocation>
</comment>
<dbReference type="CDD" id="cd09629">
    <property type="entry name" value="DOMON_CIL1_like"/>
    <property type="match status" value="1"/>
</dbReference>
<dbReference type="PROSITE" id="PS50939">
    <property type="entry name" value="CYTOCHROME_B561"/>
    <property type="match status" value="1"/>
</dbReference>
<evidence type="ECO:0000256" key="7">
    <source>
        <dbReference type="ARBA" id="ARBA00022989"/>
    </source>
</evidence>
<keyword evidence="3 11" id="KW-0812">Transmembrane</keyword>
<comment type="caution">
    <text evidence="15">The sequence shown here is derived from an EMBL/GenBank/DDBJ whole genome shotgun (WGS) entry which is preliminary data.</text>
</comment>
<feature type="transmembrane region" description="Helical" evidence="11">
    <location>
        <begin position="280"/>
        <end position="297"/>
    </location>
</feature>
<dbReference type="OrthoDB" id="2419613at2759"/>
<keyword evidence="5 12" id="KW-0732">Signal</keyword>
<evidence type="ECO:0000256" key="12">
    <source>
        <dbReference type="SAM" id="SignalP"/>
    </source>
</evidence>
<evidence type="ECO:0000256" key="1">
    <source>
        <dbReference type="ARBA" id="ARBA00004141"/>
    </source>
</evidence>
<evidence type="ECO:0000256" key="3">
    <source>
        <dbReference type="ARBA" id="ARBA00022692"/>
    </source>
</evidence>
<comment type="function">
    <text evidence="9">May act as a catecholamine-responsive trans-membrane electron transporter.</text>
</comment>
<evidence type="ECO:0000256" key="2">
    <source>
        <dbReference type="ARBA" id="ARBA00022448"/>
    </source>
</evidence>
<dbReference type="PROSITE" id="PS50836">
    <property type="entry name" value="DOMON"/>
    <property type="match status" value="1"/>
</dbReference>
<dbReference type="PANTHER" id="PTHR23130">
    <property type="entry name" value="CYTOCHROME B561 AND DOMON DOMAIN-CONTAINING PROTEIN"/>
    <property type="match status" value="1"/>
</dbReference>
<feature type="chain" id="PRO_5035178723" description="Cytochrome b561 and DOMON domain-containing protein" evidence="12">
    <location>
        <begin position="26"/>
        <end position="387"/>
    </location>
</feature>
<keyword evidence="8 10" id="KW-0472">Membrane</keyword>
<dbReference type="SMART" id="SM00665">
    <property type="entry name" value="B561"/>
    <property type="match status" value="1"/>
</dbReference>
<keyword evidence="7 11" id="KW-1133">Transmembrane helix</keyword>
<keyword evidence="2 10" id="KW-0813">Transport</keyword>
<gene>
    <name evidence="15" type="ORF">ZIOFF_031048</name>
</gene>
<dbReference type="Pfam" id="PF03188">
    <property type="entry name" value="Cytochrom_B561"/>
    <property type="match status" value="1"/>
</dbReference>
<keyword evidence="16" id="KW-1185">Reference proteome</keyword>
<dbReference type="PANTHER" id="PTHR23130:SF195">
    <property type="entry name" value="CYTOCHROME B561 AND DOMON DOMAIN-CONTAINING PROTEIN"/>
    <property type="match status" value="1"/>
</dbReference>
<sequence length="387" mass="41340">MAALGLRLALPVALFLLLLGGFASGASSCSSASLGSNRVYATCSDLPYLSASLHWSYDAASGNLSVAFVAPPAQPDGWVAWAINPTGQGMDGSQALIAFQQPDGSMRARTYSIKGTDVEQGPIAFDTSDLAAEQSGGVMRIFATLKLTSGTTTVNQVWQVGPSVSSGAPQPHELQPANLHSTGKVDLIRGATSQSSAGSSTTKSKNVHGVLNAVSWGILLPVGAIFARYLKTFKSADPAWFYLHITCQTIGYGVGVGGWATGLNLGSKSKGIQYTTHRNIGISLFSLATLQVFALFLRPNQDHKYRFYWNIYHHLIGYAVISLGIANVFEGFKVLSIDHKWTVAYIIAICILAAIALFLEIVTWIIALRRKSDDSKPYNGVKHPLST</sequence>
<feature type="transmembrane region" description="Helical" evidence="11">
    <location>
        <begin position="209"/>
        <end position="227"/>
    </location>
</feature>
<organism evidence="15 16">
    <name type="scientific">Zingiber officinale</name>
    <name type="common">Ginger</name>
    <name type="synonym">Amomum zingiber</name>
    <dbReference type="NCBI Taxonomy" id="94328"/>
    <lineage>
        <taxon>Eukaryota</taxon>
        <taxon>Viridiplantae</taxon>
        <taxon>Streptophyta</taxon>
        <taxon>Embryophyta</taxon>
        <taxon>Tracheophyta</taxon>
        <taxon>Spermatophyta</taxon>
        <taxon>Magnoliopsida</taxon>
        <taxon>Liliopsida</taxon>
        <taxon>Zingiberales</taxon>
        <taxon>Zingiberaceae</taxon>
        <taxon>Zingiber</taxon>
    </lineage>
</organism>
<feature type="domain" description="Cytochrome b561" evidence="14">
    <location>
        <begin position="176"/>
        <end position="368"/>
    </location>
</feature>
<dbReference type="InterPro" id="IPR006593">
    <property type="entry name" value="Cyt_b561/ferric_Rdtase_TM"/>
</dbReference>
<evidence type="ECO:0000256" key="5">
    <source>
        <dbReference type="ARBA" id="ARBA00022729"/>
    </source>
</evidence>
<dbReference type="Pfam" id="PF04526">
    <property type="entry name" value="DUF568"/>
    <property type="match status" value="1"/>
</dbReference>
<feature type="transmembrane region" description="Helical" evidence="11">
    <location>
        <begin position="239"/>
        <end position="260"/>
    </location>
</feature>
<dbReference type="FunFam" id="1.20.120.1770:FF:000007">
    <property type="entry name" value="Cytochrome b561 and DOMON domain-containing protein"/>
    <property type="match status" value="1"/>
</dbReference>
<accession>A0A8J5LC72</accession>
<dbReference type="PIRSF" id="PIRSF037471">
    <property type="entry name" value="UCP037471"/>
    <property type="match status" value="1"/>
</dbReference>
<evidence type="ECO:0000256" key="9">
    <source>
        <dbReference type="ARBA" id="ARBA00053871"/>
    </source>
</evidence>
<evidence type="ECO:0000256" key="11">
    <source>
        <dbReference type="SAM" id="Phobius"/>
    </source>
</evidence>
<evidence type="ECO:0000256" key="4">
    <source>
        <dbReference type="ARBA" id="ARBA00022723"/>
    </source>
</evidence>
<name>A0A8J5LC72_ZINOF</name>
<dbReference type="InterPro" id="IPR045265">
    <property type="entry name" value="AIR12_DOMON"/>
</dbReference>
<dbReference type="AlphaFoldDB" id="A0A8J5LC72"/>
<evidence type="ECO:0000259" key="14">
    <source>
        <dbReference type="PROSITE" id="PS50939"/>
    </source>
</evidence>
<feature type="domain" description="DOMON" evidence="13">
    <location>
        <begin position="49"/>
        <end position="161"/>
    </location>
</feature>
<dbReference type="CDD" id="cd08760">
    <property type="entry name" value="Cyt_b561_FRRS1_like"/>
    <property type="match status" value="1"/>
</dbReference>
<dbReference type="GO" id="GO:0046872">
    <property type="term" value="F:metal ion binding"/>
    <property type="evidence" value="ECO:0007669"/>
    <property type="project" value="UniProtKB-KW"/>
</dbReference>
<keyword evidence="6 10" id="KW-0249">Electron transport</keyword>
<protein>
    <recommendedName>
        <fullName evidence="10">Cytochrome b561 and DOMON domain-containing protein</fullName>
    </recommendedName>
</protein>
<dbReference type="Proteomes" id="UP000734854">
    <property type="component" value="Unassembled WGS sequence"/>
</dbReference>
<feature type="transmembrane region" description="Helical" evidence="11">
    <location>
        <begin position="309"/>
        <end position="329"/>
    </location>
</feature>
<dbReference type="InterPro" id="IPR005018">
    <property type="entry name" value="DOMON_domain"/>
</dbReference>
<evidence type="ECO:0000313" key="15">
    <source>
        <dbReference type="EMBL" id="KAG6512909.1"/>
    </source>
</evidence>
<dbReference type="InterPro" id="IPR017214">
    <property type="entry name" value="UCP037471"/>
</dbReference>
<reference evidence="15 16" key="1">
    <citation type="submission" date="2020-08" db="EMBL/GenBank/DDBJ databases">
        <title>Plant Genome Project.</title>
        <authorList>
            <person name="Zhang R.-G."/>
        </authorList>
    </citation>
    <scope>NUCLEOTIDE SEQUENCE [LARGE SCALE GENOMIC DNA]</scope>
    <source>
        <tissue evidence="15">Rhizome</tissue>
    </source>
</reference>
<evidence type="ECO:0000256" key="8">
    <source>
        <dbReference type="ARBA" id="ARBA00023136"/>
    </source>
</evidence>
<keyword evidence="4" id="KW-0479">Metal-binding</keyword>
<evidence type="ECO:0000259" key="13">
    <source>
        <dbReference type="PROSITE" id="PS50836"/>
    </source>
</evidence>
<dbReference type="GO" id="GO:0016020">
    <property type="term" value="C:membrane"/>
    <property type="evidence" value="ECO:0007669"/>
    <property type="project" value="UniProtKB-SubCell"/>
</dbReference>
<comment type="cofactor">
    <cofactor evidence="10">
        <name>heme b</name>
        <dbReference type="ChEBI" id="CHEBI:60344"/>
    </cofactor>
    <text evidence="10">Binds 2 heme b groups non-covalently.</text>
</comment>
<evidence type="ECO:0000256" key="6">
    <source>
        <dbReference type="ARBA" id="ARBA00022982"/>
    </source>
</evidence>
<proteinExistence type="predicted"/>
<dbReference type="EMBL" id="JACMSC010000008">
    <property type="protein sequence ID" value="KAG6512909.1"/>
    <property type="molecule type" value="Genomic_DNA"/>
</dbReference>
<feature type="transmembrane region" description="Helical" evidence="11">
    <location>
        <begin position="341"/>
        <end position="367"/>
    </location>
</feature>